<dbReference type="SUPFAM" id="SSF56784">
    <property type="entry name" value="HAD-like"/>
    <property type="match status" value="1"/>
</dbReference>
<dbReference type="GO" id="GO:0012505">
    <property type="term" value="C:endomembrane system"/>
    <property type="evidence" value="ECO:0007669"/>
    <property type="project" value="UniProtKB-SubCell"/>
</dbReference>
<keyword evidence="12" id="KW-0378">Hydrolase</keyword>
<dbReference type="EC" id="3.6.3.3" evidence="12"/>
<keyword evidence="8 10" id="KW-1133">Transmembrane helix</keyword>
<dbReference type="InterPro" id="IPR023214">
    <property type="entry name" value="HAD_sf"/>
</dbReference>
<dbReference type="GO" id="GO:0055070">
    <property type="term" value="P:copper ion homeostasis"/>
    <property type="evidence" value="ECO:0007669"/>
    <property type="project" value="TreeGrafter"/>
</dbReference>
<dbReference type="InterPro" id="IPR036412">
    <property type="entry name" value="HAD-like_sf"/>
</dbReference>
<dbReference type="InterPro" id="IPR027256">
    <property type="entry name" value="P-typ_ATPase_IB"/>
</dbReference>
<dbReference type="NCBIfam" id="TIGR01525">
    <property type="entry name" value="ATPase-IB_hvy"/>
    <property type="match status" value="1"/>
</dbReference>
<dbReference type="NCBIfam" id="TIGR01494">
    <property type="entry name" value="ATPase_P-type"/>
    <property type="match status" value="1"/>
</dbReference>
<dbReference type="PROSITE" id="PS00154">
    <property type="entry name" value="ATPASE_E1_E2"/>
    <property type="match status" value="1"/>
</dbReference>
<keyword evidence="3 10" id="KW-0812">Transmembrane</keyword>
<dbReference type="Pfam" id="PF00702">
    <property type="entry name" value="Hydrolase"/>
    <property type="match status" value="1"/>
</dbReference>
<evidence type="ECO:0000256" key="5">
    <source>
        <dbReference type="ARBA" id="ARBA00022741"/>
    </source>
</evidence>
<feature type="transmembrane region" description="Helical" evidence="10">
    <location>
        <begin position="632"/>
        <end position="655"/>
    </location>
</feature>
<dbReference type="PANTHER" id="PTHR43520">
    <property type="entry name" value="ATP7, ISOFORM B"/>
    <property type="match status" value="1"/>
</dbReference>
<dbReference type="AlphaFoldDB" id="A0A6S6S479"/>
<sequence>MPFPVIFAGLAVGASAGVVLRGLNKVRSRNRMVHPALISQGKKSKPDIKKKTDSTMSPAEAVAAKQQRVALGSVGLIGLGALTTPVIGLAGLPLLAYNYTYMMRGVWRSYRNKGKLSVVILDALSVSFAIFMGFFFTAGLLFTAVFTANRLVARTERQAQTDFSRIFGELGDTVWLLKEGAEIEVPLESLQAQDVIIVKAGDMIPVDGHVSSGEALVDQHLLTGESQPVEKKTGDEVFTSTLLISGSIQIVVEKQGSDTLTGQIAKTLEHAATFKHQVQARGEKLVEQGASRTMLASGLALPFLGLGHAMALSYSGFGYQMRTSAPLMVLNYLRIASRNGILVKDGRALDTLQQVDTIVFDKTGTLTEEVPKVGQLIACNGFSKHQLLQYAASAEQRQKHPIAQAICQHAQQEGVSSLEVLNTDYAIGHGLKVDLANENQDSASLRVMIGSRRFVDAAGIAVPDVINQREDDGGDKGYSMVYIATGENELVGAIELQPALRPQAKQTIDALHELGITPYIISGDQEKPTRYLAKTLGIDHYFAETLPEGKANHVESLQAQGHKVCFIGDGINDSVALQKADVSVSLHGAATIAQDTADILLMTPDLMHLPYLLGMSTELHQRMNNSEIINNAFGFACVSGVLLLGMGASGAILLYSGGLLTNLSNSMLPLLTHPEKEPKALKEHSED</sequence>
<protein>
    <submittedName>
        <fullName evidence="12">Lead, cadmium, zinc and mercury transporting ATPase ))</fullName>
        <ecNumber evidence="12">3.6.3.3</ecNumber>
        <ecNumber evidence="12">3.6.3.4</ecNumber>
        <ecNumber evidence="12">3.6.3.5</ecNumber>
    </submittedName>
</protein>
<reference evidence="12" key="1">
    <citation type="submission" date="2020-01" db="EMBL/GenBank/DDBJ databases">
        <authorList>
            <person name="Meier V. D."/>
            <person name="Meier V D."/>
        </authorList>
    </citation>
    <scope>NUCLEOTIDE SEQUENCE</scope>
    <source>
        <strain evidence="12">HLG_WM_MAG_07</strain>
    </source>
</reference>
<dbReference type="PROSITE" id="PS01229">
    <property type="entry name" value="COF_2"/>
    <property type="match status" value="1"/>
</dbReference>
<keyword evidence="4 10" id="KW-0479">Metal-binding</keyword>
<feature type="transmembrane region" description="Helical" evidence="10">
    <location>
        <begin position="6"/>
        <end position="23"/>
    </location>
</feature>
<dbReference type="InterPro" id="IPR044492">
    <property type="entry name" value="P_typ_ATPase_HD_dom"/>
</dbReference>
<dbReference type="EC" id="3.6.3.5" evidence="12"/>
<dbReference type="SUPFAM" id="SSF81653">
    <property type="entry name" value="Calcium ATPase, transduction domain A"/>
    <property type="match status" value="1"/>
</dbReference>
<evidence type="ECO:0000256" key="4">
    <source>
        <dbReference type="ARBA" id="ARBA00022723"/>
    </source>
</evidence>
<dbReference type="InterPro" id="IPR059000">
    <property type="entry name" value="ATPase_P-type_domA"/>
</dbReference>
<keyword evidence="9 10" id="KW-0472">Membrane</keyword>
<comment type="similarity">
    <text evidence="2 10">Belongs to the cation transport ATPase (P-type) (TC 3.A.3) family. Type IB subfamily.</text>
</comment>
<gene>
    <name evidence="12" type="ORF">HELGO_WM11610</name>
</gene>
<keyword evidence="6 10" id="KW-0067">ATP-binding</keyword>
<evidence type="ECO:0000256" key="6">
    <source>
        <dbReference type="ARBA" id="ARBA00022840"/>
    </source>
</evidence>
<feature type="transmembrane region" description="Helical" evidence="10">
    <location>
        <begin position="74"/>
        <end position="96"/>
    </location>
</feature>
<dbReference type="GO" id="GO:0016887">
    <property type="term" value="F:ATP hydrolysis activity"/>
    <property type="evidence" value="ECO:0007669"/>
    <property type="project" value="InterPro"/>
</dbReference>
<dbReference type="EC" id="3.6.3.4" evidence="12"/>
<evidence type="ECO:0000256" key="3">
    <source>
        <dbReference type="ARBA" id="ARBA00022692"/>
    </source>
</evidence>
<feature type="domain" description="P-type ATPase A" evidence="11">
    <location>
        <begin position="172"/>
        <end position="269"/>
    </location>
</feature>
<dbReference type="InterPro" id="IPR018303">
    <property type="entry name" value="ATPase_P-typ_P_site"/>
</dbReference>
<dbReference type="PANTHER" id="PTHR43520:SF8">
    <property type="entry name" value="P-TYPE CU(+) TRANSPORTER"/>
    <property type="match status" value="1"/>
</dbReference>
<dbReference type="Gene3D" id="3.40.1110.10">
    <property type="entry name" value="Calcium-transporting ATPase, cytoplasmic domain N"/>
    <property type="match status" value="1"/>
</dbReference>
<dbReference type="GO" id="GO:0005507">
    <property type="term" value="F:copper ion binding"/>
    <property type="evidence" value="ECO:0007669"/>
    <property type="project" value="TreeGrafter"/>
</dbReference>
<dbReference type="GO" id="GO:0005886">
    <property type="term" value="C:plasma membrane"/>
    <property type="evidence" value="ECO:0007669"/>
    <property type="project" value="UniProtKB-SubCell"/>
</dbReference>
<evidence type="ECO:0000259" key="11">
    <source>
        <dbReference type="Pfam" id="PF00122"/>
    </source>
</evidence>
<proteinExistence type="inferred from homology"/>
<feature type="transmembrane region" description="Helical" evidence="10">
    <location>
        <begin position="116"/>
        <end position="148"/>
    </location>
</feature>
<dbReference type="SFLD" id="SFLDF00027">
    <property type="entry name" value="p-type_atpase"/>
    <property type="match status" value="1"/>
</dbReference>
<evidence type="ECO:0000256" key="1">
    <source>
        <dbReference type="ARBA" id="ARBA00004127"/>
    </source>
</evidence>
<dbReference type="Gene3D" id="3.40.50.1000">
    <property type="entry name" value="HAD superfamily/HAD-like"/>
    <property type="match status" value="1"/>
</dbReference>
<keyword evidence="10" id="KW-1003">Cell membrane</keyword>
<dbReference type="GO" id="GO:0005524">
    <property type="term" value="F:ATP binding"/>
    <property type="evidence" value="ECO:0007669"/>
    <property type="project" value="UniProtKB-UniRule"/>
</dbReference>
<dbReference type="InterPro" id="IPR008250">
    <property type="entry name" value="ATPase_P-typ_transduc_dom_A_sf"/>
</dbReference>
<evidence type="ECO:0000256" key="9">
    <source>
        <dbReference type="ARBA" id="ARBA00023136"/>
    </source>
</evidence>
<dbReference type="InterPro" id="IPR001757">
    <property type="entry name" value="P_typ_ATPase"/>
</dbReference>
<dbReference type="SFLD" id="SFLDG00002">
    <property type="entry name" value="C1.7:_P-type_atpase_like"/>
    <property type="match status" value="1"/>
</dbReference>
<dbReference type="GO" id="GO:0043682">
    <property type="term" value="F:P-type divalent copper transporter activity"/>
    <property type="evidence" value="ECO:0007669"/>
    <property type="project" value="TreeGrafter"/>
</dbReference>
<name>A0A6S6S479_9GAMM</name>
<dbReference type="PRINTS" id="PR00119">
    <property type="entry name" value="CATATPASE"/>
</dbReference>
<keyword evidence="5 10" id="KW-0547">Nucleotide-binding</keyword>
<comment type="subcellular location">
    <subcellularLocation>
        <location evidence="10">Cell membrane</location>
    </subcellularLocation>
    <subcellularLocation>
        <location evidence="1">Endomembrane system</location>
        <topology evidence="1">Multi-pass membrane protein</topology>
    </subcellularLocation>
</comment>
<dbReference type="EMBL" id="CACVAY010000021">
    <property type="protein sequence ID" value="CAA6804430.1"/>
    <property type="molecule type" value="Genomic_DNA"/>
</dbReference>
<dbReference type="SFLD" id="SFLDS00003">
    <property type="entry name" value="Haloacid_Dehalogenase"/>
    <property type="match status" value="1"/>
</dbReference>
<evidence type="ECO:0000256" key="8">
    <source>
        <dbReference type="ARBA" id="ARBA00022989"/>
    </source>
</evidence>
<dbReference type="InterPro" id="IPR023299">
    <property type="entry name" value="ATPase_P-typ_cyto_dom_N"/>
</dbReference>
<organism evidence="12">
    <name type="scientific">uncultured Thiotrichaceae bacterium</name>
    <dbReference type="NCBI Taxonomy" id="298394"/>
    <lineage>
        <taxon>Bacteria</taxon>
        <taxon>Pseudomonadati</taxon>
        <taxon>Pseudomonadota</taxon>
        <taxon>Gammaproteobacteria</taxon>
        <taxon>Thiotrichales</taxon>
        <taxon>Thiotrichaceae</taxon>
        <taxon>environmental samples</taxon>
    </lineage>
</organism>
<dbReference type="Pfam" id="PF00122">
    <property type="entry name" value="E1-E2_ATPase"/>
    <property type="match status" value="1"/>
</dbReference>
<keyword evidence="7" id="KW-1278">Translocase</keyword>
<evidence type="ECO:0000256" key="7">
    <source>
        <dbReference type="ARBA" id="ARBA00022967"/>
    </source>
</evidence>
<evidence type="ECO:0000313" key="12">
    <source>
        <dbReference type="EMBL" id="CAA6804430.1"/>
    </source>
</evidence>
<evidence type="ECO:0000256" key="2">
    <source>
        <dbReference type="ARBA" id="ARBA00006024"/>
    </source>
</evidence>
<accession>A0A6S6S479</accession>
<dbReference type="Gene3D" id="2.70.150.10">
    <property type="entry name" value="Calcium-transporting ATPase, cytoplasmic transduction domain A"/>
    <property type="match status" value="1"/>
</dbReference>
<evidence type="ECO:0000256" key="10">
    <source>
        <dbReference type="RuleBase" id="RU362081"/>
    </source>
</evidence>